<dbReference type="Proteomes" id="UP001054837">
    <property type="component" value="Unassembled WGS sequence"/>
</dbReference>
<evidence type="ECO:0000313" key="2">
    <source>
        <dbReference type="EMBL" id="GIY68367.1"/>
    </source>
</evidence>
<dbReference type="EMBL" id="BPLQ01012858">
    <property type="protein sequence ID" value="GIY68367.1"/>
    <property type="molecule type" value="Genomic_DNA"/>
</dbReference>
<comment type="caution">
    <text evidence="2">The sequence shown here is derived from an EMBL/GenBank/DDBJ whole genome shotgun (WGS) entry which is preliminary data.</text>
</comment>
<proteinExistence type="predicted"/>
<name>A0AAV4VE01_9ARAC</name>
<dbReference type="AlphaFoldDB" id="A0AAV4VE01"/>
<evidence type="ECO:0000256" key="1">
    <source>
        <dbReference type="SAM" id="MobiDB-lite"/>
    </source>
</evidence>
<evidence type="ECO:0000313" key="3">
    <source>
        <dbReference type="Proteomes" id="UP001054837"/>
    </source>
</evidence>
<sequence>MPAAGARGGQLNGQALETAPHPIPYPSIPDGHLPSGPIVVSGVEMVNSSFSVVEGINRRMDFLTLIMLYFVNLHSMGKEYILLLIMITAIDDKADNIVNNDSKP</sequence>
<feature type="region of interest" description="Disordered" evidence="1">
    <location>
        <begin position="1"/>
        <end position="22"/>
    </location>
</feature>
<organism evidence="2 3">
    <name type="scientific">Caerostris darwini</name>
    <dbReference type="NCBI Taxonomy" id="1538125"/>
    <lineage>
        <taxon>Eukaryota</taxon>
        <taxon>Metazoa</taxon>
        <taxon>Ecdysozoa</taxon>
        <taxon>Arthropoda</taxon>
        <taxon>Chelicerata</taxon>
        <taxon>Arachnida</taxon>
        <taxon>Araneae</taxon>
        <taxon>Araneomorphae</taxon>
        <taxon>Entelegynae</taxon>
        <taxon>Araneoidea</taxon>
        <taxon>Araneidae</taxon>
        <taxon>Caerostris</taxon>
    </lineage>
</organism>
<protein>
    <submittedName>
        <fullName evidence="2">Uncharacterized protein</fullName>
    </submittedName>
</protein>
<reference evidence="2 3" key="1">
    <citation type="submission" date="2021-06" db="EMBL/GenBank/DDBJ databases">
        <title>Caerostris darwini draft genome.</title>
        <authorList>
            <person name="Kono N."/>
            <person name="Arakawa K."/>
        </authorList>
    </citation>
    <scope>NUCLEOTIDE SEQUENCE [LARGE SCALE GENOMIC DNA]</scope>
</reference>
<gene>
    <name evidence="2" type="ORF">CDAR_109101</name>
</gene>
<keyword evidence="3" id="KW-1185">Reference proteome</keyword>
<feature type="compositionally biased region" description="Gly residues" evidence="1">
    <location>
        <begin position="1"/>
        <end position="11"/>
    </location>
</feature>
<accession>A0AAV4VE01</accession>